<dbReference type="EMBL" id="CP023701">
    <property type="protein sequence ID" value="QEU82571.1"/>
    <property type="molecule type" value="Genomic_DNA"/>
</dbReference>
<dbReference type="Proteomes" id="UP000326831">
    <property type="component" value="Chromosome"/>
</dbReference>
<sequence>MQPTVRARPRFGRNGFDGRGRSLRVPRSRSLVVTAALALLAAVVPSFAAPQEAAALGPCGERNGWVPQGEVAPAIPGITDPGLIRFADMDGDGDDDRLLLDEIGGIREWRNDRNGTWSYRGRIALGTGYTPDRVKFADLDGDGKDDYLAVKGDGAVDGWINEGGDLTTPSGIEPGWKPAGQIARGTGAPPGQVYFADLDGDGDDDYLTQSAAQDDLLAWRNEGGDRPGQGGWVAWGRISEGKALLATSRPEFGDFDCDGRDDRLFLYPDSTLLSLANAGIEDGVLRDGHAGGANGTSDPAERIMLAELNGDGRIDYLTMSGSGAITGYLNDGGDR</sequence>
<gene>
    <name evidence="4" type="ORF">CP968_33825</name>
    <name evidence="3" type="ORF">GCM10010371_47430</name>
</gene>
<proteinExistence type="predicted"/>
<evidence type="ECO:0000313" key="4">
    <source>
        <dbReference type="EMBL" id="QEU82571.1"/>
    </source>
</evidence>
<accession>A0A5P2UYI7</accession>
<evidence type="ECO:0000313" key="3">
    <source>
        <dbReference type="EMBL" id="GGZ82189.1"/>
    </source>
</evidence>
<reference evidence="3" key="1">
    <citation type="journal article" date="2014" name="Int. J. Syst. Evol. Microbiol.">
        <title>Complete genome sequence of Corynebacterium casei LMG S-19264T (=DSM 44701T), isolated from a smear-ripened cheese.</title>
        <authorList>
            <consortium name="US DOE Joint Genome Institute (JGI-PGF)"/>
            <person name="Walter F."/>
            <person name="Albersmeier A."/>
            <person name="Kalinowski J."/>
            <person name="Ruckert C."/>
        </authorList>
    </citation>
    <scope>NUCLEOTIDE SEQUENCE</scope>
    <source>
        <strain evidence="3">JCM 4834</strain>
    </source>
</reference>
<evidence type="ECO:0000256" key="2">
    <source>
        <dbReference type="SAM" id="SignalP"/>
    </source>
</evidence>
<reference evidence="4 5" key="2">
    <citation type="submission" date="2017-09" db="EMBL/GenBank/DDBJ databases">
        <authorList>
            <person name="Lee N."/>
            <person name="Cho B.-K."/>
        </authorList>
    </citation>
    <scope>NUCLEOTIDE SEQUENCE [LARGE SCALE GENOMIC DNA]</scope>
    <source>
        <strain evidence="4 5">ATCC 27467</strain>
    </source>
</reference>
<dbReference type="Pfam" id="PF13517">
    <property type="entry name" value="FG-GAP_3"/>
    <property type="match status" value="1"/>
</dbReference>
<reference evidence="3" key="3">
    <citation type="submission" date="2020-09" db="EMBL/GenBank/DDBJ databases">
        <authorList>
            <person name="Sun Q."/>
            <person name="Ohkuma M."/>
        </authorList>
    </citation>
    <scope>NUCLEOTIDE SEQUENCE</scope>
    <source>
        <strain evidence="3">JCM 4834</strain>
    </source>
</reference>
<dbReference type="OrthoDB" id="468550at2"/>
<name>A0A5P2UYI7_9ACTN</name>
<dbReference type="Proteomes" id="UP000634660">
    <property type="component" value="Unassembled WGS sequence"/>
</dbReference>
<dbReference type="PANTHER" id="PTHR44103">
    <property type="entry name" value="PROPROTEIN CONVERTASE P"/>
    <property type="match status" value="1"/>
</dbReference>
<protein>
    <submittedName>
        <fullName evidence="4">VCBS repeat-containing protein</fullName>
    </submittedName>
</protein>
<evidence type="ECO:0000313" key="5">
    <source>
        <dbReference type="Proteomes" id="UP000326831"/>
    </source>
</evidence>
<dbReference type="KEGG" id="ssub:CP968_33825"/>
<organism evidence="4 5">
    <name type="scientific">Streptomyces subrutilus</name>
    <dbReference type="NCBI Taxonomy" id="36818"/>
    <lineage>
        <taxon>Bacteria</taxon>
        <taxon>Bacillati</taxon>
        <taxon>Actinomycetota</taxon>
        <taxon>Actinomycetes</taxon>
        <taxon>Kitasatosporales</taxon>
        <taxon>Streptomycetaceae</taxon>
        <taxon>Streptomyces</taxon>
    </lineage>
</organism>
<dbReference type="InterPro" id="IPR028994">
    <property type="entry name" value="Integrin_alpha_N"/>
</dbReference>
<keyword evidence="1 2" id="KW-0732">Signal</keyword>
<keyword evidence="5" id="KW-1185">Reference proteome</keyword>
<dbReference type="InterPro" id="IPR013517">
    <property type="entry name" value="FG-GAP"/>
</dbReference>
<dbReference type="EMBL" id="BMVX01000019">
    <property type="protein sequence ID" value="GGZ82189.1"/>
    <property type="molecule type" value="Genomic_DNA"/>
</dbReference>
<feature type="chain" id="PRO_5044622989" evidence="2">
    <location>
        <begin position="49"/>
        <end position="335"/>
    </location>
</feature>
<dbReference type="AlphaFoldDB" id="A0A5P2UYI7"/>
<feature type="signal peptide" evidence="2">
    <location>
        <begin position="1"/>
        <end position="48"/>
    </location>
</feature>
<evidence type="ECO:0000256" key="1">
    <source>
        <dbReference type="ARBA" id="ARBA00022729"/>
    </source>
</evidence>
<dbReference type="PANTHER" id="PTHR44103:SF1">
    <property type="entry name" value="PROPROTEIN CONVERTASE P"/>
    <property type="match status" value="1"/>
</dbReference>
<dbReference type="RefSeq" id="WP_150521581.1">
    <property type="nucleotide sequence ID" value="NZ_BMVX01000019.1"/>
</dbReference>
<dbReference type="SUPFAM" id="SSF69318">
    <property type="entry name" value="Integrin alpha N-terminal domain"/>
    <property type="match status" value="1"/>
</dbReference>